<keyword evidence="3" id="KW-1185">Reference proteome</keyword>
<evidence type="ECO:0008006" key="4">
    <source>
        <dbReference type="Google" id="ProtNLM"/>
    </source>
</evidence>
<gene>
    <name evidence="2" type="ORF">GCM10009304_01580</name>
</gene>
<organism evidence="2 3">
    <name type="scientific">Pseudomonas matsuisoli</name>
    <dbReference type="NCBI Taxonomy" id="1515666"/>
    <lineage>
        <taxon>Bacteria</taxon>
        <taxon>Pseudomonadati</taxon>
        <taxon>Pseudomonadota</taxon>
        <taxon>Gammaproteobacteria</taxon>
        <taxon>Pseudomonadales</taxon>
        <taxon>Pseudomonadaceae</taxon>
        <taxon>Pseudomonas</taxon>
    </lineage>
</organism>
<accession>A0A917PI74</accession>
<evidence type="ECO:0000256" key="1">
    <source>
        <dbReference type="SAM" id="MobiDB-lite"/>
    </source>
</evidence>
<evidence type="ECO:0000313" key="2">
    <source>
        <dbReference type="EMBL" id="GGJ79415.1"/>
    </source>
</evidence>
<comment type="caution">
    <text evidence="2">The sequence shown here is derived from an EMBL/GenBank/DDBJ whole genome shotgun (WGS) entry which is preliminary data.</text>
</comment>
<proteinExistence type="predicted"/>
<reference evidence="2" key="2">
    <citation type="submission" date="2020-09" db="EMBL/GenBank/DDBJ databases">
        <authorList>
            <person name="Sun Q."/>
            <person name="Ohkuma M."/>
        </authorList>
    </citation>
    <scope>NUCLEOTIDE SEQUENCE</scope>
    <source>
        <strain evidence="2">JCM 30078</strain>
    </source>
</reference>
<evidence type="ECO:0000313" key="3">
    <source>
        <dbReference type="Proteomes" id="UP000635983"/>
    </source>
</evidence>
<protein>
    <recommendedName>
        <fullName evidence="4">Transposase</fullName>
    </recommendedName>
</protein>
<dbReference type="EMBL" id="BMPO01000001">
    <property type="protein sequence ID" value="GGJ79415.1"/>
    <property type="molecule type" value="Genomic_DNA"/>
</dbReference>
<dbReference type="Proteomes" id="UP000635983">
    <property type="component" value="Unassembled WGS sequence"/>
</dbReference>
<feature type="region of interest" description="Disordered" evidence="1">
    <location>
        <begin position="1"/>
        <end position="21"/>
    </location>
</feature>
<reference evidence="2" key="1">
    <citation type="journal article" date="2014" name="Int. J. Syst. Evol. Microbiol.">
        <title>Complete genome sequence of Corynebacterium casei LMG S-19264T (=DSM 44701T), isolated from a smear-ripened cheese.</title>
        <authorList>
            <consortium name="US DOE Joint Genome Institute (JGI-PGF)"/>
            <person name="Walter F."/>
            <person name="Albersmeier A."/>
            <person name="Kalinowski J."/>
            <person name="Ruckert C."/>
        </authorList>
    </citation>
    <scope>NUCLEOTIDE SEQUENCE</scope>
    <source>
        <strain evidence="2">JCM 30078</strain>
    </source>
</reference>
<name>A0A917PI74_9PSED</name>
<sequence>MPAFQKRKAETQKAPSTFRSKKQKWYGAFVVKRAIHWESLQRLFCKWRARGRKADCENLFMIAWTEVLDS</sequence>
<dbReference type="AlphaFoldDB" id="A0A917PI74"/>